<dbReference type="AlphaFoldDB" id="A0A7G9GXH9"/>
<keyword evidence="3" id="KW-1185">Reference proteome</keyword>
<evidence type="ECO:0000313" key="2">
    <source>
        <dbReference type="EMBL" id="QNM15511.1"/>
    </source>
</evidence>
<accession>A0A7G9GXH9</accession>
<feature type="compositionally biased region" description="Basic and acidic residues" evidence="1">
    <location>
        <begin position="74"/>
        <end position="91"/>
    </location>
</feature>
<sequence>MKYKVKVNEGYRIFNGGKEYTDGQEFIYDGDVSDTECFTVLEAIEEEVVEDETLEEVIEEETPEEEAPVEEIVEEKKGKAKGKGEKKETIRKPVPPPQK</sequence>
<dbReference type="EMBL" id="CP060637">
    <property type="protein sequence ID" value="QNM15511.1"/>
    <property type="molecule type" value="Genomic_DNA"/>
</dbReference>
<evidence type="ECO:0000256" key="1">
    <source>
        <dbReference type="SAM" id="MobiDB-lite"/>
    </source>
</evidence>
<protein>
    <submittedName>
        <fullName evidence="2">Uncharacterized protein</fullName>
    </submittedName>
</protein>
<dbReference type="KEGG" id="fho:H9Q81_01330"/>
<organism evidence="2 3">
    <name type="scientific">Fusobacterium hominis</name>
    <dbReference type="NCBI Taxonomy" id="2764326"/>
    <lineage>
        <taxon>Bacteria</taxon>
        <taxon>Fusobacteriati</taxon>
        <taxon>Fusobacteriota</taxon>
        <taxon>Fusobacteriia</taxon>
        <taxon>Fusobacteriales</taxon>
        <taxon>Fusobacteriaceae</taxon>
        <taxon>Fusobacterium</taxon>
    </lineage>
</organism>
<gene>
    <name evidence="2" type="ORF">H9Q81_01330</name>
</gene>
<evidence type="ECO:0000313" key="3">
    <source>
        <dbReference type="Proteomes" id="UP000515913"/>
    </source>
</evidence>
<feature type="region of interest" description="Disordered" evidence="1">
    <location>
        <begin position="50"/>
        <end position="99"/>
    </location>
</feature>
<feature type="compositionally biased region" description="Acidic residues" evidence="1">
    <location>
        <begin position="50"/>
        <end position="73"/>
    </location>
</feature>
<proteinExistence type="predicted"/>
<name>A0A7G9GXH9_9FUSO</name>
<dbReference type="Proteomes" id="UP000515913">
    <property type="component" value="Chromosome"/>
</dbReference>
<dbReference type="RefSeq" id="WP_187422977.1">
    <property type="nucleotide sequence ID" value="NZ_CP060637.1"/>
</dbReference>
<reference evidence="2 3" key="1">
    <citation type="submission" date="2020-08" db="EMBL/GenBank/DDBJ databases">
        <authorList>
            <person name="Liu C."/>
            <person name="Sun Q."/>
        </authorList>
    </citation>
    <scope>NUCLEOTIDE SEQUENCE [LARGE SCALE GENOMIC DNA]</scope>
    <source>
        <strain evidence="2 3">NSJ-57</strain>
    </source>
</reference>